<gene>
    <name evidence="1" type="ORF">NDN08_003276</name>
</gene>
<dbReference type="AlphaFoldDB" id="A0AAV8UWI1"/>
<comment type="caution">
    <text evidence="1">The sequence shown here is derived from an EMBL/GenBank/DDBJ whole genome shotgun (WGS) entry which is preliminary data.</text>
</comment>
<reference evidence="1 2" key="1">
    <citation type="journal article" date="2023" name="Nat. Commun.">
        <title>Origin of minicircular mitochondrial genomes in red algae.</title>
        <authorList>
            <person name="Lee Y."/>
            <person name="Cho C.H."/>
            <person name="Lee Y.M."/>
            <person name="Park S.I."/>
            <person name="Yang J.H."/>
            <person name="West J.A."/>
            <person name="Bhattacharya D."/>
            <person name="Yoon H.S."/>
        </authorList>
    </citation>
    <scope>NUCLEOTIDE SEQUENCE [LARGE SCALE GENOMIC DNA]</scope>
    <source>
        <strain evidence="1 2">CCMP1338</strain>
        <tissue evidence="1">Whole cell</tissue>
    </source>
</reference>
<sequence length="109" mass="11892">MNQGGRKLNEPYDGPELTLKLNEDESVTLSTALQMEEVPSLDGGSWSEMSALEDANKWELVPRCCDSERISPSGRKLLLIRSESPSDVGHPQAICVLGSLMESDPSETT</sequence>
<proteinExistence type="predicted"/>
<evidence type="ECO:0008006" key="3">
    <source>
        <dbReference type="Google" id="ProtNLM"/>
    </source>
</evidence>
<protein>
    <recommendedName>
        <fullName evidence="3">Anaphase-promoting complex subunit 1</fullName>
    </recommendedName>
</protein>
<dbReference type="EMBL" id="JAMWBK010000003">
    <property type="protein sequence ID" value="KAJ8906790.1"/>
    <property type="molecule type" value="Genomic_DNA"/>
</dbReference>
<dbReference type="Proteomes" id="UP001157974">
    <property type="component" value="Unassembled WGS sequence"/>
</dbReference>
<evidence type="ECO:0000313" key="1">
    <source>
        <dbReference type="EMBL" id="KAJ8906790.1"/>
    </source>
</evidence>
<accession>A0AAV8UWI1</accession>
<name>A0AAV8UWI1_9RHOD</name>
<keyword evidence="2" id="KW-1185">Reference proteome</keyword>
<evidence type="ECO:0000313" key="2">
    <source>
        <dbReference type="Proteomes" id="UP001157974"/>
    </source>
</evidence>
<organism evidence="1 2">
    <name type="scientific">Rhodosorus marinus</name>
    <dbReference type="NCBI Taxonomy" id="101924"/>
    <lineage>
        <taxon>Eukaryota</taxon>
        <taxon>Rhodophyta</taxon>
        <taxon>Stylonematophyceae</taxon>
        <taxon>Stylonematales</taxon>
        <taxon>Stylonemataceae</taxon>
        <taxon>Rhodosorus</taxon>
    </lineage>
</organism>